<proteinExistence type="predicted"/>
<evidence type="ECO:0000313" key="3">
    <source>
        <dbReference type="Proteomes" id="UP000038045"/>
    </source>
</evidence>
<accession>A0A0N5A6P7</accession>
<evidence type="ECO:0000256" key="1">
    <source>
        <dbReference type="SAM" id="MobiDB-lite"/>
    </source>
</evidence>
<dbReference type="WBParaSite" id="PTRK_0001766800.1">
    <property type="protein sequence ID" value="PTRK_0001766800.1"/>
    <property type="gene ID" value="PTRK_0001766800"/>
</dbReference>
<feature type="domain" description="C2H2-type" evidence="2">
    <location>
        <begin position="395"/>
        <end position="421"/>
    </location>
</feature>
<dbReference type="Proteomes" id="UP000038045">
    <property type="component" value="Unplaced"/>
</dbReference>
<dbReference type="InterPro" id="IPR013087">
    <property type="entry name" value="Znf_C2H2_type"/>
</dbReference>
<keyword evidence="3" id="KW-1185">Reference proteome</keyword>
<evidence type="ECO:0000259" key="2">
    <source>
        <dbReference type="SMART" id="SM00355"/>
    </source>
</evidence>
<reference evidence="4" key="1">
    <citation type="submission" date="2017-02" db="UniProtKB">
        <authorList>
            <consortium name="WormBaseParasite"/>
        </authorList>
    </citation>
    <scope>IDENTIFICATION</scope>
</reference>
<name>A0A0N5A6P7_PARTI</name>
<dbReference type="Gene3D" id="3.30.160.60">
    <property type="entry name" value="Classic Zinc Finger"/>
    <property type="match status" value="1"/>
</dbReference>
<feature type="region of interest" description="Disordered" evidence="1">
    <location>
        <begin position="91"/>
        <end position="110"/>
    </location>
</feature>
<dbReference type="AlphaFoldDB" id="A0A0N5A6P7"/>
<sequence>MTLIRCPPSKDEFIIKYQGKTYCGEYENIKNVLKAFDLNIPIMHFPYLCDQDGCNSYPTEKRRKDKFFTFKELAMFSEEDFSKYDAEVTKERKETVDNNEDEDDNASKNKKVNSSIKILENLLNDFATPSSSKKTSFLHKFHQQLLQEHAQACSSKEAKSKLFMTGSNESKSTDIHHLSVESIDDKELDDASSDREQCSEENLVVKEEMTTHEDEDKCLNVEKAVCPILPPQKQPLLKEKLLELPCNDFGEGSSINFNKLRHHVKKNDMINEFIENTEFIITSPHDLNSTEQFVFGSNTNKNTFVKNIYKCVFKDYCGFSTHYRINFEKHLESHSTIESIFKCNSCGLTFQEQNFLIEHRLRYCLKILDQNNFQPMFVLNYRSEFLNLVNYYDLLTCRYSNICSFVCNTKKELKCHTNEVHVFENFNYNCLKCNAKFMDKISLTIHSKNYCWRTMEMLIQSKRLMKCSAENCDFTSISVPEWHIHLTSHAYLGDVTPYECSKCYCYLSSDVTLNEHEKFFCSTIRPKYIDYVDDDCC</sequence>
<dbReference type="SMART" id="SM00355">
    <property type="entry name" value="ZnF_C2H2"/>
    <property type="match status" value="5"/>
</dbReference>
<feature type="domain" description="C2H2-type" evidence="2">
    <location>
        <begin position="341"/>
        <end position="361"/>
    </location>
</feature>
<feature type="domain" description="C2H2-type" evidence="2">
    <location>
        <begin position="309"/>
        <end position="334"/>
    </location>
</feature>
<organism evidence="3 4">
    <name type="scientific">Parastrongyloides trichosuri</name>
    <name type="common">Possum-specific nematode worm</name>
    <dbReference type="NCBI Taxonomy" id="131310"/>
    <lineage>
        <taxon>Eukaryota</taxon>
        <taxon>Metazoa</taxon>
        <taxon>Ecdysozoa</taxon>
        <taxon>Nematoda</taxon>
        <taxon>Chromadorea</taxon>
        <taxon>Rhabditida</taxon>
        <taxon>Tylenchina</taxon>
        <taxon>Panagrolaimomorpha</taxon>
        <taxon>Strongyloidoidea</taxon>
        <taxon>Strongyloididae</taxon>
        <taxon>Parastrongyloides</taxon>
    </lineage>
</organism>
<dbReference type="STRING" id="131310.A0A0N5A6P7"/>
<feature type="domain" description="C2H2-type" evidence="2">
    <location>
        <begin position="428"/>
        <end position="448"/>
    </location>
</feature>
<evidence type="ECO:0000313" key="4">
    <source>
        <dbReference type="WBParaSite" id="PTRK_0001766800.1"/>
    </source>
</evidence>
<feature type="domain" description="C2H2-type" evidence="2">
    <location>
        <begin position="465"/>
        <end position="489"/>
    </location>
</feature>
<protein>
    <submittedName>
        <fullName evidence="4">C2H2-type domain-containing protein</fullName>
    </submittedName>
</protein>